<evidence type="ECO:0000313" key="2">
    <source>
        <dbReference type="EMBL" id="MFG6414553.1"/>
    </source>
</evidence>
<proteinExistence type="predicted"/>
<organism evidence="2 3">
    <name type="scientific">Pelomonas dachongensis</name>
    <dbReference type="NCBI Taxonomy" id="3299029"/>
    <lineage>
        <taxon>Bacteria</taxon>
        <taxon>Pseudomonadati</taxon>
        <taxon>Pseudomonadota</taxon>
        <taxon>Betaproteobacteria</taxon>
        <taxon>Burkholderiales</taxon>
        <taxon>Sphaerotilaceae</taxon>
        <taxon>Roseateles</taxon>
    </lineage>
</organism>
<keyword evidence="1" id="KW-0732">Signal</keyword>
<evidence type="ECO:0000313" key="3">
    <source>
        <dbReference type="Proteomes" id="UP001606300"/>
    </source>
</evidence>
<evidence type="ECO:0000256" key="1">
    <source>
        <dbReference type="SAM" id="SignalP"/>
    </source>
</evidence>
<protein>
    <submittedName>
        <fullName evidence="2">Uncharacterized protein</fullName>
    </submittedName>
</protein>
<name>A0ABW7EM66_9BURK</name>
<feature type="chain" id="PRO_5046716479" evidence="1">
    <location>
        <begin position="21"/>
        <end position="190"/>
    </location>
</feature>
<feature type="signal peptide" evidence="1">
    <location>
        <begin position="1"/>
        <end position="20"/>
    </location>
</feature>
<accession>A0ABW7EM66</accession>
<reference evidence="2 3" key="1">
    <citation type="submission" date="2024-09" db="EMBL/GenBank/DDBJ databases">
        <title>Novel species of the genus Pelomonas and Roseateles isolated from streams.</title>
        <authorList>
            <person name="Lu H."/>
        </authorList>
    </citation>
    <scope>NUCLEOTIDE SEQUENCE [LARGE SCALE GENOMIC DNA]</scope>
    <source>
        <strain evidence="2 3">DC23W</strain>
    </source>
</reference>
<comment type="caution">
    <text evidence="2">The sequence shown here is derived from an EMBL/GenBank/DDBJ whole genome shotgun (WGS) entry which is preliminary data.</text>
</comment>
<dbReference type="RefSeq" id="WP_394470624.1">
    <property type="nucleotide sequence ID" value="NZ_JBIGHY010000003.1"/>
</dbReference>
<gene>
    <name evidence="2" type="ORF">ACG02S_11670</name>
</gene>
<sequence length="190" mass="20054">MLGKLAPLALSLFLATSASADSWSSPQTTAQASPSGQHVVRVLPGAPRGATATTTATAIMYRLDAAGDYVRQPSFQLLNPVAPVFVAVSDAGDLVTLDDWHSVGVGNAVVVVYSPQGRVVRNLGLADIYAPQEIAKFSESVSSVWWRCHAQTRLNSRAGTLELMDVLGFVVTVRLKTGEVSREPSGKTGC</sequence>
<keyword evidence="3" id="KW-1185">Reference proteome</keyword>
<dbReference type="Proteomes" id="UP001606300">
    <property type="component" value="Unassembled WGS sequence"/>
</dbReference>
<dbReference type="EMBL" id="JBIGHY010000003">
    <property type="protein sequence ID" value="MFG6414553.1"/>
    <property type="molecule type" value="Genomic_DNA"/>
</dbReference>